<name>A0A1C7LU42_GRIFR</name>
<evidence type="ECO:0000313" key="3">
    <source>
        <dbReference type="Proteomes" id="UP000092993"/>
    </source>
</evidence>
<feature type="region of interest" description="Disordered" evidence="1">
    <location>
        <begin position="1"/>
        <end position="23"/>
    </location>
</feature>
<sequence>MSSSRILRKPMDESPGPEFPRSATPAVKYSALGAHVSDEGWISFTSGDTVHVGQTRPETELQGEDDIMQDAIEEQLVEELTFGGAATIVSGCEGYVAVSQGVKEGVKEGIAAFVENQESFGGYEADEESSIQPGLRRENQRPRKQLSKGVRPGGIHHNLFNDILREKNVPPPSVLPSIVEAFEKGLGPGPNVAGPQIDWSRPFGSAWNKELIFLLVTEFLEEIRSGSHIPLVYDTETMSVKDMMKVCSNKLQRTRNTHIQLETGGEAEVLQMRQDVNTAARRTVRRHGTFTRRTRIIEQNRNRDPELWQAIHRIHNLLQPGGTSSDETDIEGRPREKRVRRVALRWLNQDVSSMWKAVETTTFPLALVSPQERK</sequence>
<comment type="caution">
    <text evidence="2">The sequence shown here is derived from an EMBL/GenBank/DDBJ whole genome shotgun (WGS) entry which is preliminary data.</text>
</comment>
<accession>A0A1C7LU42</accession>
<dbReference type="STRING" id="5627.A0A1C7LU42"/>
<gene>
    <name evidence="2" type="ORF">A0H81_12043</name>
</gene>
<keyword evidence="3" id="KW-1185">Reference proteome</keyword>
<dbReference type="AlphaFoldDB" id="A0A1C7LU42"/>
<organism evidence="2 3">
    <name type="scientific">Grifola frondosa</name>
    <name type="common">Maitake</name>
    <name type="synonym">Polyporus frondosus</name>
    <dbReference type="NCBI Taxonomy" id="5627"/>
    <lineage>
        <taxon>Eukaryota</taxon>
        <taxon>Fungi</taxon>
        <taxon>Dikarya</taxon>
        <taxon>Basidiomycota</taxon>
        <taxon>Agaricomycotina</taxon>
        <taxon>Agaricomycetes</taxon>
        <taxon>Polyporales</taxon>
        <taxon>Grifolaceae</taxon>
        <taxon>Grifola</taxon>
    </lineage>
</organism>
<feature type="region of interest" description="Disordered" evidence="1">
    <location>
        <begin position="123"/>
        <end position="151"/>
    </location>
</feature>
<protein>
    <submittedName>
        <fullName evidence="2">Uncharacterized protein</fullName>
    </submittedName>
</protein>
<proteinExistence type="predicted"/>
<dbReference type="EMBL" id="LUGG01000022">
    <property type="protein sequence ID" value="OBZ68263.1"/>
    <property type="molecule type" value="Genomic_DNA"/>
</dbReference>
<dbReference type="Proteomes" id="UP000092993">
    <property type="component" value="Unassembled WGS sequence"/>
</dbReference>
<evidence type="ECO:0000256" key="1">
    <source>
        <dbReference type="SAM" id="MobiDB-lite"/>
    </source>
</evidence>
<dbReference type="OrthoDB" id="2804106at2759"/>
<dbReference type="OMA" id="TRNTHIQ"/>
<evidence type="ECO:0000313" key="2">
    <source>
        <dbReference type="EMBL" id="OBZ68263.1"/>
    </source>
</evidence>
<reference evidence="2 3" key="1">
    <citation type="submission" date="2016-03" db="EMBL/GenBank/DDBJ databases">
        <title>Whole genome sequencing of Grifola frondosa 9006-11.</title>
        <authorList>
            <person name="Min B."/>
            <person name="Park H."/>
            <person name="Kim J.-G."/>
            <person name="Cho H."/>
            <person name="Oh Y.-L."/>
            <person name="Kong W.-S."/>
            <person name="Choi I.-G."/>
        </authorList>
    </citation>
    <scope>NUCLEOTIDE SEQUENCE [LARGE SCALE GENOMIC DNA]</scope>
    <source>
        <strain evidence="2 3">9006-11</strain>
    </source>
</reference>